<comment type="similarity">
    <text evidence="2">Belongs to the IQD family.</text>
</comment>
<dbReference type="EMBL" id="JBCNJP010000007">
    <property type="protein sequence ID" value="KAK9077465.1"/>
    <property type="molecule type" value="Genomic_DNA"/>
</dbReference>
<organism evidence="4 5">
    <name type="scientific">Deinandra increscens subsp. villosa</name>
    <dbReference type="NCBI Taxonomy" id="3103831"/>
    <lineage>
        <taxon>Eukaryota</taxon>
        <taxon>Viridiplantae</taxon>
        <taxon>Streptophyta</taxon>
        <taxon>Embryophyta</taxon>
        <taxon>Tracheophyta</taxon>
        <taxon>Spermatophyta</taxon>
        <taxon>Magnoliopsida</taxon>
        <taxon>eudicotyledons</taxon>
        <taxon>Gunneridae</taxon>
        <taxon>Pentapetalae</taxon>
        <taxon>asterids</taxon>
        <taxon>campanulids</taxon>
        <taxon>Asterales</taxon>
        <taxon>Asteraceae</taxon>
        <taxon>Asteroideae</taxon>
        <taxon>Heliantheae alliance</taxon>
        <taxon>Madieae</taxon>
        <taxon>Madiinae</taxon>
        <taxon>Deinandra</taxon>
    </lineage>
</organism>
<name>A0AAP0DQK7_9ASTR</name>
<evidence type="ECO:0000313" key="4">
    <source>
        <dbReference type="EMBL" id="KAK9077465.1"/>
    </source>
</evidence>
<dbReference type="PROSITE" id="PS50096">
    <property type="entry name" value="IQ"/>
    <property type="match status" value="1"/>
</dbReference>
<dbReference type="PANTHER" id="PTHR32295:SF134">
    <property type="entry name" value="PROTEIN IQ-DOMAIN 10"/>
    <property type="match status" value="1"/>
</dbReference>
<keyword evidence="5" id="KW-1185">Reference proteome</keyword>
<evidence type="ECO:0000313" key="5">
    <source>
        <dbReference type="Proteomes" id="UP001408789"/>
    </source>
</evidence>
<accession>A0AAP0DQK7</accession>
<evidence type="ECO:0000256" key="3">
    <source>
        <dbReference type="SAM" id="MobiDB-lite"/>
    </source>
</evidence>
<dbReference type="CDD" id="cd23767">
    <property type="entry name" value="IQCD"/>
    <property type="match status" value="1"/>
</dbReference>
<evidence type="ECO:0000256" key="2">
    <source>
        <dbReference type="ARBA" id="ARBA00024341"/>
    </source>
</evidence>
<gene>
    <name evidence="4" type="ORF">SSX86_005802</name>
</gene>
<dbReference type="AlphaFoldDB" id="A0AAP0DQK7"/>
<dbReference type="PANTHER" id="PTHR32295">
    <property type="entry name" value="IQ-DOMAIN 5-RELATED"/>
    <property type="match status" value="1"/>
</dbReference>
<proteinExistence type="inferred from homology"/>
<keyword evidence="1" id="KW-0112">Calmodulin-binding</keyword>
<feature type="compositionally biased region" description="Polar residues" evidence="3">
    <location>
        <begin position="77"/>
        <end position="86"/>
    </location>
</feature>
<reference evidence="4 5" key="1">
    <citation type="submission" date="2024-04" db="EMBL/GenBank/DDBJ databases">
        <title>The reference genome of an endangered Asteraceae, Deinandra increscens subsp. villosa, native to the Central Coast of California.</title>
        <authorList>
            <person name="Guilliams M."/>
            <person name="Hasenstab-Lehman K."/>
            <person name="Meyer R."/>
            <person name="Mcevoy S."/>
        </authorList>
    </citation>
    <scope>NUCLEOTIDE SEQUENCE [LARGE SCALE GENOMIC DNA]</scope>
    <source>
        <tissue evidence="4">Leaf</tissue>
    </source>
</reference>
<feature type="region of interest" description="Disordered" evidence="3">
    <location>
        <begin position="66"/>
        <end position="86"/>
    </location>
</feature>
<evidence type="ECO:0000256" key="1">
    <source>
        <dbReference type="ARBA" id="ARBA00022860"/>
    </source>
</evidence>
<protein>
    <submittedName>
        <fullName evidence="4">Uncharacterized protein</fullName>
    </submittedName>
</protein>
<dbReference type="GO" id="GO:0005516">
    <property type="term" value="F:calmodulin binding"/>
    <property type="evidence" value="ECO:0007669"/>
    <property type="project" value="UniProtKB-KW"/>
</dbReference>
<sequence length="301" mass="35259">MPLADMKFDIPRQLRLHFPRANFWSSWGLSHNLCSLLHEGFLNFSLAQMGVFDCFKRRNRNKRKKKNLPLKFEDSSDSNGAKVSHPSVNKTKLLTSKRELAATQIQTAFRAYKARKMLSYIKRISRFQALMTVNALTKQAPMALERLHFWSKIQAEISGRRLCKVAEGRMKQMKLQNQMKVASKLHELEVLWIPSMMLAMGPTKYRALINYLPQMKWWSGPVTKEENGWKTQQIGKATNERTLAYAFSHQWRPNSSRCFGQAYYDLSKESWGWSWIEPWIVVYRLEDRVVIRPVVSSRARI</sequence>
<comment type="caution">
    <text evidence="4">The sequence shown here is derived from an EMBL/GenBank/DDBJ whole genome shotgun (WGS) entry which is preliminary data.</text>
</comment>
<dbReference type="Proteomes" id="UP001408789">
    <property type="component" value="Unassembled WGS sequence"/>
</dbReference>